<dbReference type="Pfam" id="PF16925">
    <property type="entry name" value="TetR_C_13"/>
    <property type="match status" value="1"/>
</dbReference>
<keyword evidence="1" id="KW-0805">Transcription regulation</keyword>
<dbReference type="Proteomes" id="UP001143545">
    <property type="component" value="Unassembled WGS sequence"/>
</dbReference>
<dbReference type="InterPro" id="IPR036271">
    <property type="entry name" value="Tet_transcr_reg_TetR-rel_C_sf"/>
</dbReference>
<feature type="domain" description="HTH tetR-type" evidence="5">
    <location>
        <begin position="6"/>
        <end position="66"/>
    </location>
</feature>
<dbReference type="PANTHER" id="PTHR47506:SF1">
    <property type="entry name" value="HTH-TYPE TRANSCRIPTIONAL REGULATOR YJDC"/>
    <property type="match status" value="1"/>
</dbReference>
<evidence type="ECO:0000313" key="7">
    <source>
        <dbReference type="Proteomes" id="UP001143545"/>
    </source>
</evidence>
<dbReference type="PANTHER" id="PTHR47506">
    <property type="entry name" value="TRANSCRIPTIONAL REGULATORY PROTEIN"/>
    <property type="match status" value="1"/>
</dbReference>
<evidence type="ECO:0000256" key="1">
    <source>
        <dbReference type="ARBA" id="ARBA00023015"/>
    </source>
</evidence>
<dbReference type="RefSeq" id="WP_281753663.1">
    <property type="nucleotide sequence ID" value="NZ_BRVP01000008.1"/>
</dbReference>
<gene>
    <name evidence="6" type="ORF">NBRC110019_14530</name>
</gene>
<dbReference type="GO" id="GO:0003677">
    <property type="term" value="F:DNA binding"/>
    <property type="evidence" value="ECO:0007669"/>
    <property type="project" value="UniProtKB-UniRule"/>
</dbReference>
<evidence type="ECO:0000256" key="3">
    <source>
        <dbReference type="ARBA" id="ARBA00023163"/>
    </source>
</evidence>
<dbReference type="EMBL" id="BRVP01000008">
    <property type="protein sequence ID" value="GLB52413.1"/>
    <property type="molecule type" value="Genomic_DNA"/>
</dbReference>
<dbReference type="PROSITE" id="PS50977">
    <property type="entry name" value="HTH_TETR_2"/>
    <property type="match status" value="1"/>
</dbReference>
<evidence type="ECO:0000313" key="6">
    <source>
        <dbReference type="EMBL" id="GLB52413.1"/>
    </source>
</evidence>
<evidence type="ECO:0000259" key="5">
    <source>
        <dbReference type="PROSITE" id="PS50977"/>
    </source>
</evidence>
<accession>A0A9W6B4C8</accession>
<name>A0A9W6B4C8_9FLAO</name>
<dbReference type="InterPro" id="IPR009057">
    <property type="entry name" value="Homeodomain-like_sf"/>
</dbReference>
<protein>
    <submittedName>
        <fullName evidence="6">TetR family transcriptional regulator</fullName>
    </submittedName>
</protein>
<feature type="DNA-binding region" description="H-T-H motif" evidence="4">
    <location>
        <begin position="29"/>
        <end position="48"/>
    </location>
</feature>
<dbReference type="PRINTS" id="PR00455">
    <property type="entry name" value="HTHTETR"/>
</dbReference>
<dbReference type="SUPFAM" id="SSF46689">
    <property type="entry name" value="Homeodomain-like"/>
    <property type="match status" value="1"/>
</dbReference>
<dbReference type="Gene3D" id="1.10.357.10">
    <property type="entry name" value="Tetracycline Repressor, domain 2"/>
    <property type="match status" value="1"/>
</dbReference>
<sequence>MPRVKLFDEKEILNKAMHLFWKKGYTATSIQDLVSYLGINRASIYDTFGDKEQLFKKSFELYRKTSIDKLAIFFSNYPNVKEGFSTFFDNAIKEAVSDKDKKGCFVVNATTELVPTNDEAFIEILEANRRAVEKLFYEYLQKGKESGQLSSVKDLTHIASLLFTFYNGMRVVSKVRPDKKKLKASVDVVLSLLE</sequence>
<proteinExistence type="predicted"/>
<reference evidence="6" key="1">
    <citation type="submission" date="2022-07" db="EMBL/GenBank/DDBJ databases">
        <title>Taxonomy of Novel Oxalotrophic and Methylotrophic Bacteria.</title>
        <authorList>
            <person name="Sahin N."/>
            <person name="Tani A."/>
        </authorList>
    </citation>
    <scope>NUCLEOTIDE SEQUENCE</scope>
    <source>
        <strain evidence="6">AM327</strain>
    </source>
</reference>
<organism evidence="6 7">
    <name type="scientific">Neptunitalea chrysea</name>
    <dbReference type="NCBI Taxonomy" id="1647581"/>
    <lineage>
        <taxon>Bacteria</taxon>
        <taxon>Pseudomonadati</taxon>
        <taxon>Bacteroidota</taxon>
        <taxon>Flavobacteriia</taxon>
        <taxon>Flavobacteriales</taxon>
        <taxon>Flavobacteriaceae</taxon>
        <taxon>Neptunitalea</taxon>
    </lineage>
</organism>
<keyword evidence="7" id="KW-1185">Reference proteome</keyword>
<evidence type="ECO:0000256" key="4">
    <source>
        <dbReference type="PROSITE-ProRule" id="PRU00335"/>
    </source>
</evidence>
<dbReference type="SUPFAM" id="SSF48498">
    <property type="entry name" value="Tetracyclin repressor-like, C-terminal domain"/>
    <property type="match status" value="1"/>
</dbReference>
<dbReference type="AlphaFoldDB" id="A0A9W6B4C8"/>
<keyword evidence="3" id="KW-0804">Transcription</keyword>
<dbReference type="InterPro" id="IPR011075">
    <property type="entry name" value="TetR_C"/>
</dbReference>
<dbReference type="Pfam" id="PF00440">
    <property type="entry name" value="TetR_N"/>
    <property type="match status" value="1"/>
</dbReference>
<comment type="caution">
    <text evidence="6">The sequence shown here is derived from an EMBL/GenBank/DDBJ whole genome shotgun (WGS) entry which is preliminary data.</text>
</comment>
<evidence type="ECO:0000256" key="2">
    <source>
        <dbReference type="ARBA" id="ARBA00023125"/>
    </source>
</evidence>
<dbReference type="InterPro" id="IPR001647">
    <property type="entry name" value="HTH_TetR"/>
</dbReference>
<keyword evidence="2 4" id="KW-0238">DNA-binding</keyword>
<dbReference type="Gene3D" id="1.10.10.60">
    <property type="entry name" value="Homeodomain-like"/>
    <property type="match status" value="1"/>
</dbReference>